<gene>
    <name evidence="5" type="ORF">Cfor_06178</name>
</gene>
<keyword evidence="4" id="KW-0732">Signal</keyword>
<dbReference type="GO" id="GO:0051455">
    <property type="term" value="P:spindle attachment to meiosis I kinetochore"/>
    <property type="evidence" value="ECO:0007669"/>
    <property type="project" value="TreeGrafter"/>
</dbReference>
<comment type="similarity">
    <text evidence="2">Belongs to the CENP-C/MIF2 family.</text>
</comment>
<sequence length="252" mass="28943">MLVVLIALAGSAGIALLPKSERNDLRRSTRQRVKPLEYWRGERIKYKIGADRCREVAGIDPGFPSRQWVRPPERPDYHQKKRIQFPERDDKETYSRKLVLVPYGNGKCELECFSTVRIGSDVAEYMEDNFTVYTGLQVPGMSAGYVEIGPFCESCSVIDSNLVEIKKIGTGSELKGKLIDIWSGVGRDESKKRSFDCNKSKWKKNIIMVEKINERILKMIIKVYNIEFVIIAIYGPNEDAQDREKDDFYDCI</sequence>
<dbReference type="InParanoid" id="A0A6L2PVI5"/>
<accession>A0A6L2PVI5</accession>
<comment type="subcellular location">
    <subcellularLocation>
        <location evidence="1">Nucleus</location>
    </subcellularLocation>
</comment>
<dbReference type="GO" id="GO:0051382">
    <property type="term" value="P:kinetochore assembly"/>
    <property type="evidence" value="ECO:0007669"/>
    <property type="project" value="InterPro"/>
</dbReference>
<reference evidence="6" key="1">
    <citation type="submission" date="2020-01" db="EMBL/GenBank/DDBJ databases">
        <title>Draft genome sequence of the Termite Coptotermes fromosanus.</title>
        <authorList>
            <person name="Itakura S."/>
            <person name="Yosikawa Y."/>
            <person name="Umezawa K."/>
        </authorList>
    </citation>
    <scope>NUCLEOTIDE SEQUENCE [LARGE SCALE GENOMIC DNA]</scope>
</reference>
<dbReference type="PANTHER" id="PTHR16684:SF11">
    <property type="entry name" value="CENTROMERE PROTEIN C"/>
    <property type="match status" value="1"/>
</dbReference>
<organism evidence="5 6">
    <name type="scientific">Coptotermes formosanus</name>
    <name type="common">Formosan subterranean termite</name>
    <dbReference type="NCBI Taxonomy" id="36987"/>
    <lineage>
        <taxon>Eukaryota</taxon>
        <taxon>Metazoa</taxon>
        <taxon>Ecdysozoa</taxon>
        <taxon>Arthropoda</taxon>
        <taxon>Hexapoda</taxon>
        <taxon>Insecta</taxon>
        <taxon>Pterygota</taxon>
        <taxon>Neoptera</taxon>
        <taxon>Polyneoptera</taxon>
        <taxon>Dictyoptera</taxon>
        <taxon>Blattodea</taxon>
        <taxon>Blattoidea</taxon>
        <taxon>Termitoidae</taxon>
        <taxon>Rhinotermitidae</taxon>
        <taxon>Coptotermes</taxon>
    </lineage>
</organism>
<comment type="caution">
    <text evidence="5">The sequence shown here is derived from an EMBL/GenBank/DDBJ whole genome shotgun (WGS) entry which is preliminary data.</text>
</comment>
<evidence type="ECO:0000256" key="3">
    <source>
        <dbReference type="ARBA" id="ARBA00023242"/>
    </source>
</evidence>
<feature type="signal peptide" evidence="4">
    <location>
        <begin position="1"/>
        <end position="15"/>
    </location>
</feature>
<dbReference type="PANTHER" id="PTHR16684">
    <property type="entry name" value="CENTROMERE PROTEIN C"/>
    <property type="match status" value="1"/>
</dbReference>
<proteinExistence type="inferred from homology"/>
<keyword evidence="6" id="KW-1185">Reference proteome</keyword>
<dbReference type="OrthoDB" id="410542at2759"/>
<dbReference type="GO" id="GO:0019237">
    <property type="term" value="F:centromeric DNA binding"/>
    <property type="evidence" value="ECO:0007669"/>
    <property type="project" value="InterPro"/>
</dbReference>
<dbReference type="GO" id="GO:0000776">
    <property type="term" value="C:kinetochore"/>
    <property type="evidence" value="ECO:0007669"/>
    <property type="project" value="InterPro"/>
</dbReference>
<dbReference type="EMBL" id="BLKM01006251">
    <property type="protein sequence ID" value="GFG36559.1"/>
    <property type="molecule type" value="Genomic_DNA"/>
</dbReference>
<keyword evidence="3" id="KW-0539">Nucleus</keyword>
<protein>
    <submittedName>
        <fullName evidence="5">Uncharacterized protein</fullName>
    </submittedName>
</protein>
<name>A0A6L2PVI5_COPFO</name>
<dbReference type="GO" id="GO:0051315">
    <property type="term" value="P:attachment of mitotic spindle microtubules to kinetochore"/>
    <property type="evidence" value="ECO:0007669"/>
    <property type="project" value="TreeGrafter"/>
</dbReference>
<dbReference type="AlphaFoldDB" id="A0A6L2PVI5"/>
<evidence type="ECO:0000256" key="4">
    <source>
        <dbReference type="SAM" id="SignalP"/>
    </source>
</evidence>
<dbReference type="Proteomes" id="UP000502823">
    <property type="component" value="Unassembled WGS sequence"/>
</dbReference>
<dbReference type="GO" id="GO:0005634">
    <property type="term" value="C:nucleus"/>
    <property type="evidence" value="ECO:0007669"/>
    <property type="project" value="UniProtKB-SubCell"/>
</dbReference>
<evidence type="ECO:0000256" key="2">
    <source>
        <dbReference type="ARBA" id="ARBA00010291"/>
    </source>
</evidence>
<dbReference type="InterPro" id="IPR028386">
    <property type="entry name" value="CENP-C/Mif2/cnp3"/>
</dbReference>
<evidence type="ECO:0000313" key="5">
    <source>
        <dbReference type="EMBL" id="GFG36559.1"/>
    </source>
</evidence>
<evidence type="ECO:0000313" key="6">
    <source>
        <dbReference type="Proteomes" id="UP000502823"/>
    </source>
</evidence>
<evidence type="ECO:0000256" key="1">
    <source>
        <dbReference type="ARBA" id="ARBA00004123"/>
    </source>
</evidence>
<feature type="chain" id="PRO_5027081164" evidence="4">
    <location>
        <begin position="16"/>
        <end position="252"/>
    </location>
</feature>